<dbReference type="EMBL" id="JAAMPI010001692">
    <property type="protein sequence ID" value="KAF4624325.1"/>
    <property type="molecule type" value="Genomic_DNA"/>
</dbReference>
<evidence type="ECO:0000313" key="2">
    <source>
        <dbReference type="Proteomes" id="UP000566819"/>
    </source>
</evidence>
<keyword evidence="2" id="KW-1185">Reference proteome</keyword>
<sequence length="323" mass="34174">MAAMEVAKHFSAQAGMAAASVEQSGVMRPATATQVVLAVATGELGTDAGIMAAVVAPTCTAAALLVEGYGGVGQLLTQEVMVDVVPDLIGNHRSDKRRSEIVVTSVIVIGLEDPELASEVIGVEELPEVELPVEIPVLELPTLVPVLELTVELPVLELAVPELPVLDEAVPDVDDTKGDELEELWEALVVSPAEHPISEAADTKQLAPHAGIAFREDWQGWETVQLDADVPGAEVIGPIVDEEVLVTGMALLKLETRELELETREIETDVDVGIEDVEDIVDEGMVDVKVPEGDIDVVARLDELVAVSAEVMHLHTALADALA</sequence>
<reference evidence="1 2" key="1">
    <citation type="submission" date="2020-03" db="EMBL/GenBank/DDBJ databases">
        <title>Draft Genome Sequence of Cudoniella acicularis.</title>
        <authorList>
            <person name="Buettner E."/>
            <person name="Kellner H."/>
        </authorList>
    </citation>
    <scope>NUCLEOTIDE SEQUENCE [LARGE SCALE GENOMIC DNA]</scope>
    <source>
        <strain evidence="1 2">DSM 108380</strain>
    </source>
</reference>
<dbReference type="AlphaFoldDB" id="A0A8H4R8W5"/>
<comment type="caution">
    <text evidence="1">The sequence shown here is derived from an EMBL/GenBank/DDBJ whole genome shotgun (WGS) entry which is preliminary data.</text>
</comment>
<organism evidence="1 2">
    <name type="scientific">Cudoniella acicularis</name>
    <dbReference type="NCBI Taxonomy" id="354080"/>
    <lineage>
        <taxon>Eukaryota</taxon>
        <taxon>Fungi</taxon>
        <taxon>Dikarya</taxon>
        <taxon>Ascomycota</taxon>
        <taxon>Pezizomycotina</taxon>
        <taxon>Leotiomycetes</taxon>
        <taxon>Helotiales</taxon>
        <taxon>Tricladiaceae</taxon>
        <taxon>Cudoniella</taxon>
    </lineage>
</organism>
<accession>A0A8H4R8W5</accession>
<evidence type="ECO:0000313" key="1">
    <source>
        <dbReference type="EMBL" id="KAF4624325.1"/>
    </source>
</evidence>
<proteinExistence type="predicted"/>
<gene>
    <name evidence="1" type="ORF">G7Y89_g13847</name>
</gene>
<name>A0A8H4R8W5_9HELO</name>
<dbReference type="Proteomes" id="UP000566819">
    <property type="component" value="Unassembled WGS sequence"/>
</dbReference>
<protein>
    <submittedName>
        <fullName evidence="1">Uncharacterized protein</fullName>
    </submittedName>
</protein>